<feature type="compositionally biased region" description="Basic residues" evidence="3">
    <location>
        <begin position="860"/>
        <end position="872"/>
    </location>
</feature>
<dbReference type="Proteomes" id="UP000245946">
    <property type="component" value="Unassembled WGS sequence"/>
</dbReference>
<evidence type="ECO:0000313" key="6">
    <source>
        <dbReference type="Proteomes" id="UP000245946"/>
    </source>
</evidence>
<evidence type="ECO:0000256" key="1">
    <source>
        <dbReference type="ARBA" id="ARBA00010515"/>
    </source>
</evidence>
<evidence type="ECO:0000313" key="5">
    <source>
        <dbReference type="EMBL" id="PWN98087.1"/>
    </source>
</evidence>
<dbReference type="GO" id="GO:0016787">
    <property type="term" value="F:hydrolase activity"/>
    <property type="evidence" value="ECO:0007669"/>
    <property type="project" value="UniProtKB-KW"/>
</dbReference>
<feature type="compositionally biased region" description="Polar residues" evidence="3">
    <location>
        <begin position="687"/>
        <end position="697"/>
    </location>
</feature>
<sequence length="918" mass="100163">MTLTTLGIAAHVTPTVIKTFFRHFYTQAKKGPEDRRTEATDEFLFHQAFVLVKRFIEFATHDSVESLQTFTNTYVPLPPWATSVPVLIPLSSCNEAAKVLIDYFGPEDLKNVVGGERWWQIRGLSGVEGEWIAQTAEWRDATRIEKFFLFFQLTAMALWATLLGRKSAKKPSPPISPETDGEASELESTASSSDDGHGNDVPPEELDRLERVMLYIHGGGYYFGSVNTHRFMLIRFARKFGGRVFAVNYRKAPGYPWPCPLQDALAAYLYLTQPPPDATHKAVDPRKLVIAGDSAGGGLSLALLATLRDMNLPMPAGAVLISPWCDMTHSFESILQNTETDIMPKFGLIHKPSTLWPVPAVASLEEDESSAAQSRADSPQLGVPSGVNKHNGRSSGGDAASTGRRSTASRQPSSAAQSHREAHQSGAGDASGVPAAPKSLAAKPLLVPVKGGEEGEVVELRAQIQLYATNEQLYHPLCSPVLQGSLGGLPPLYILCGDSEVLRDEVIYLAHRAAEPARYPLSEQLLAGNARARENAERFNHVPTKVHLQVYDEQCHVFTLFAFTTSALYAYRGVASFVKHVTGAATSTIDAPTSATSAQTNGAPKQNGAAANGDGHRASTTSATNSLQPTTDSPLTMEPNGFSDSPMSNSHDSAAPKDAPKSNGLSAMRAVDGPRHGQELRDKKRLNATSGSSNTYDGNLPVRRPSSQLIRERICIRGNVRPLEPEELLQALRMARDEIGVIKEGPVRRYLDGQKAWDDKFAKEAKRVEKRRARNEAKAHEMLKRAAKMGLLEPKYRPRRESHPTEATSQWTDLARFGPLDILNETPPPSAIVGRRDTADALSLLQMSLRMRELESGVQKQRRSRLNFRRAPHQSAAERQVRDDDASHGLNLWSHLLEGSAGIGSTKPSEGGAAGSRA</sequence>
<feature type="compositionally biased region" description="Basic and acidic residues" evidence="3">
    <location>
        <begin position="672"/>
        <end position="682"/>
    </location>
</feature>
<dbReference type="InterPro" id="IPR013094">
    <property type="entry name" value="AB_hydrolase_3"/>
</dbReference>
<gene>
    <name evidence="5" type="ORF">FA09DRAFT_360379</name>
</gene>
<comment type="similarity">
    <text evidence="1">Belongs to the 'GDXG' lipolytic enzyme family.</text>
</comment>
<feature type="compositionally biased region" description="Polar residues" evidence="3">
    <location>
        <begin position="618"/>
        <end position="634"/>
    </location>
</feature>
<dbReference type="OrthoDB" id="1662883at2759"/>
<dbReference type="Gene3D" id="3.40.50.1820">
    <property type="entry name" value="alpha/beta hydrolase"/>
    <property type="match status" value="2"/>
</dbReference>
<organism evidence="5 6">
    <name type="scientific">Tilletiopsis washingtonensis</name>
    <dbReference type="NCBI Taxonomy" id="58919"/>
    <lineage>
        <taxon>Eukaryota</taxon>
        <taxon>Fungi</taxon>
        <taxon>Dikarya</taxon>
        <taxon>Basidiomycota</taxon>
        <taxon>Ustilaginomycotina</taxon>
        <taxon>Exobasidiomycetes</taxon>
        <taxon>Entylomatales</taxon>
        <taxon>Entylomatales incertae sedis</taxon>
        <taxon>Tilletiopsis</taxon>
    </lineage>
</organism>
<keyword evidence="2 5" id="KW-0378">Hydrolase</keyword>
<name>A0A316Z8H2_9BASI</name>
<feature type="domain" description="Alpha/beta hydrolase fold-3" evidence="4">
    <location>
        <begin position="461"/>
        <end position="514"/>
    </location>
</feature>
<feature type="region of interest" description="Disordered" evidence="3">
    <location>
        <begin position="854"/>
        <end position="884"/>
    </location>
</feature>
<keyword evidence="6" id="KW-1185">Reference proteome</keyword>
<feature type="domain" description="Alpha/beta hydrolase fold-3" evidence="4">
    <location>
        <begin position="213"/>
        <end position="339"/>
    </location>
</feature>
<dbReference type="EMBL" id="KZ819292">
    <property type="protein sequence ID" value="PWN98087.1"/>
    <property type="molecule type" value="Genomic_DNA"/>
</dbReference>
<dbReference type="InterPro" id="IPR029058">
    <property type="entry name" value="AB_hydrolase_fold"/>
</dbReference>
<feature type="compositionally biased region" description="Polar residues" evidence="3">
    <location>
        <begin position="642"/>
        <end position="652"/>
    </location>
</feature>
<dbReference type="PROSITE" id="PS01173">
    <property type="entry name" value="LIPASE_GDXG_HIS"/>
    <property type="match status" value="1"/>
</dbReference>
<feature type="region of interest" description="Disordered" evidence="3">
    <location>
        <begin position="366"/>
        <end position="435"/>
    </location>
</feature>
<feature type="compositionally biased region" description="Polar residues" evidence="3">
    <location>
        <begin position="403"/>
        <end position="417"/>
    </location>
</feature>
<dbReference type="RefSeq" id="XP_025598366.1">
    <property type="nucleotide sequence ID" value="XM_025745226.1"/>
</dbReference>
<protein>
    <submittedName>
        <fullName evidence="5">Alpha/beta-hydrolase</fullName>
    </submittedName>
</protein>
<dbReference type="GeneID" id="37272770"/>
<proteinExistence type="inferred from homology"/>
<evidence type="ECO:0000256" key="3">
    <source>
        <dbReference type="SAM" id="MobiDB-lite"/>
    </source>
</evidence>
<dbReference type="InterPro" id="IPR050300">
    <property type="entry name" value="GDXG_lipolytic_enzyme"/>
</dbReference>
<dbReference type="STRING" id="58919.A0A316Z8H2"/>
<dbReference type="AlphaFoldDB" id="A0A316Z8H2"/>
<dbReference type="PANTHER" id="PTHR48081">
    <property type="entry name" value="AB HYDROLASE SUPERFAMILY PROTEIN C4A8.06C"/>
    <property type="match status" value="1"/>
</dbReference>
<feature type="compositionally biased region" description="Polar residues" evidence="3">
    <location>
        <begin position="590"/>
        <end position="604"/>
    </location>
</feature>
<evidence type="ECO:0000256" key="2">
    <source>
        <dbReference type="ARBA" id="ARBA00022801"/>
    </source>
</evidence>
<dbReference type="InterPro" id="IPR002168">
    <property type="entry name" value="Lipase_GDXG_HIS_AS"/>
</dbReference>
<feature type="region of interest" description="Disordered" evidence="3">
    <location>
        <begin position="167"/>
        <end position="203"/>
    </location>
</feature>
<feature type="region of interest" description="Disordered" evidence="3">
    <location>
        <begin position="590"/>
        <end position="704"/>
    </location>
</feature>
<reference evidence="5 6" key="1">
    <citation type="journal article" date="2018" name="Mol. Biol. Evol.">
        <title>Broad Genomic Sampling Reveals a Smut Pathogenic Ancestry of the Fungal Clade Ustilaginomycotina.</title>
        <authorList>
            <person name="Kijpornyongpan T."/>
            <person name="Mondo S.J."/>
            <person name="Barry K."/>
            <person name="Sandor L."/>
            <person name="Lee J."/>
            <person name="Lipzen A."/>
            <person name="Pangilinan J."/>
            <person name="LaButti K."/>
            <person name="Hainaut M."/>
            <person name="Henrissat B."/>
            <person name="Grigoriev I.V."/>
            <person name="Spatafora J.W."/>
            <person name="Aime M.C."/>
        </authorList>
    </citation>
    <scope>NUCLEOTIDE SEQUENCE [LARGE SCALE GENOMIC DNA]</scope>
    <source>
        <strain evidence="5 6">MCA 4186</strain>
    </source>
</reference>
<dbReference type="PANTHER" id="PTHR48081:SF5">
    <property type="entry name" value="ALPHA_BETA HYDROLASE FOLD-3 DOMAIN-CONTAINING PROTEIN"/>
    <property type="match status" value="1"/>
</dbReference>
<accession>A0A316Z8H2</accession>
<evidence type="ECO:0000259" key="4">
    <source>
        <dbReference type="Pfam" id="PF07859"/>
    </source>
</evidence>
<dbReference type="Pfam" id="PF07859">
    <property type="entry name" value="Abhydrolase_3"/>
    <property type="match status" value="2"/>
</dbReference>
<dbReference type="SUPFAM" id="SSF53474">
    <property type="entry name" value="alpha/beta-Hydrolases"/>
    <property type="match status" value="1"/>
</dbReference>